<evidence type="ECO:0000313" key="2">
    <source>
        <dbReference type="EMBL" id="BAL54978.1"/>
    </source>
</evidence>
<feature type="domain" description="Carrier" evidence="1">
    <location>
        <begin position="1"/>
        <end position="80"/>
    </location>
</feature>
<dbReference type="Pfam" id="PF00550">
    <property type="entry name" value="PP-binding"/>
    <property type="match status" value="1"/>
</dbReference>
<dbReference type="InterPro" id="IPR009081">
    <property type="entry name" value="PP-bd_ACP"/>
</dbReference>
<dbReference type="SUPFAM" id="SSF47336">
    <property type="entry name" value="ACP-like"/>
    <property type="match status" value="1"/>
</dbReference>
<reference evidence="2" key="1">
    <citation type="journal article" date="2005" name="Environ. Microbiol.">
        <title>Genetic and functional properties of uncultivated thermophilic crenarchaeotes from a subsurface gold mine as revealed by analysis of genome fragments.</title>
        <authorList>
            <person name="Nunoura T."/>
            <person name="Hirayama H."/>
            <person name="Takami H."/>
            <person name="Oida H."/>
            <person name="Nishi S."/>
            <person name="Shimamura S."/>
            <person name="Suzuki Y."/>
            <person name="Inagaki F."/>
            <person name="Takai K."/>
            <person name="Nealson K.H."/>
            <person name="Horikoshi K."/>
        </authorList>
    </citation>
    <scope>NUCLEOTIDE SEQUENCE</scope>
</reference>
<sequence>MDSIIRILSDYIAREILKSPNRAIRADQPLISSGLIDSFHLVDLALFVEDTFGVHLDDTELNASTFDTLEQLATLILQRKA</sequence>
<accession>H5SFP2</accession>
<gene>
    <name evidence="2" type="ORF">HGMM_F22C05C24</name>
</gene>
<dbReference type="AlphaFoldDB" id="H5SFP2"/>
<evidence type="ECO:0000259" key="1">
    <source>
        <dbReference type="PROSITE" id="PS50075"/>
    </source>
</evidence>
<proteinExistence type="predicted"/>
<dbReference type="Gene3D" id="1.10.1200.10">
    <property type="entry name" value="ACP-like"/>
    <property type="match status" value="1"/>
</dbReference>
<dbReference type="InterPro" id="IPR036736">
    <property type="entry name" value="ACP-like_sf"/>
</dbReference>
<protein>
    <submittedName>
        <fullName evidence="2">Hypothetical conserved protein</fullName>
    </submittedName>
</protein>
<dbReference type="EMBL" id="AP011705">
    <property type="protein sequence ID" value="BAL54978.1"/>
    <property type="molecule type" value="Genomic_DNA"/>
</dbReference>
<name>H5SFP2_9CHLR</name>
<organism evidence="2">
    <name type="scientific">uncultured Chloroflexota bacterium</name>
    <dbReference type="NCBI Taxonomy" id="166587"/>
    <lineage>
        <taxon>Bacteria</taxon>
        <taxon>Bacillati</taxon>
        <taxon>Chloroflexota</taxon>
        <taxon>environmental samples</taxon>
    </lineage>
</organism>
<reference evidence="2" key="2">
    <citation type="journal article" date="2012" name="PLoS ONE">
        <title>A Deeply Branching Thermophilic Bacterium with an Ancient Acetyl-CoA Pathway Dominates a Subsurface Ecosystem.</title>
        <authorList>
            <person name="Takami H."/>
            <person name="Noguchi H."/>
            <person name="Takaki Y."/>
            <person name="Uchiyama I."/>
            <person name="Toyoda A."/>
            <person name="Nishi S."/>
            <person name="Chee G.-J."/>
            <person name="Arai W."/>
            <person name="Nunoura T."/>
            <person name="Itoh T."/>
            <person name="Hattori M."/>
            <person name="Takai K."/>
        </authorList>
    </citation>
    <scope>NUCLEOTIDE SEQUENCE</scope>
</reference>
<dbReference type="PROSITE" id="PS50075">
    <property type="entry name" value="CARRIER"/>
    <property type="match status" value="1"/>
</dbReference>